<dbReference type="Proteomes" id="UP000663838">
    <property type="component" value="Unassembled WGS sequence"/>
</dbReference>
<dbReference type="EMBL" id="CAJOBS010005849">
    <property type="protein sequence ID" value="CAF4905641.1"/>
    <property type="molecule type" value="Genomic_DNA"/>
</dbReference>
<accession>A0A818RWE2</accession>
<dbReference type="Gene3D" id="2.40.50.140">
    <property type="entry name" value="Nucleic acid-binding proteins"/>
    <property type="match status" value="1"/>
</dbReference>
<dbReference type="InterPro" id="IPR012340">
    <property type="entry name" value="NA-bd_OB-fold"/>
</dbReference>
<organism evidence="1 3">
    <name type="scientific">Rotaria socialis</name>
    <dbReference type="NCBI Taxonomy" id="392032"/>
    <lineage>
        <taxon>Eukaryota</taxon>
        <taxon>Metazoa</taxon>
        <taxon>Spiralia</taxon>
        <taxon>Gnathifera</taxon>
        <taxon>Rotifera</taxon>
        <taxon>Eurotatoria</taxon>
        <taxon>Bdelloidea</taxon>
        <taxon>Philodinida</taxon>
        <taxon>Philodinidae</taxon>
        <taxon>Rotaria</taxon>
    </lineage>
</organism>
<comment type="caution">
    <text evidence="1">The sequence shown here is derived from an EMBL/GenBank/DDBJ whole genome shotgun (WGS) entry which is preliminary data.</text>
</comment>
<gene>
    <name evidence="1" type="ORF">KIK155_LOCUS24239</name>
    <name evidence="2" type="ORF">TOA249_LOCUS31011</name>
</gene>
<evidence type="ECO:0000313" key="1">
    <source>
        <dbReference type="EMBL" id="CAF3664251.1"/>
    </source>
</evidence>
<dbReference type="SUPFAM" id="SSF50249">
    <property type="entry name" value="Nucleic acid-binding proteins"/>
    <property type="match status" value="1"/>
</dbReference>
<reference evidence="1" key="1">
    <citation type="submission" date="2021-02" db="EMBL/GenBank/DDBJ databases">
        <authorList>
            <person name="Nowell W R."/>
        </authorList>
    </citation>
    <scope>NUCLEOTIDE SEQUENCE</scope>
</reference>
<dbReference type="EMBL" id="CAJNYV010004298">
    <property type="protein sequence ID" value="CAF3664251.1"/>
    <property type="molecule type" value="Genomic_DNA"/>
</dbReference>
<dbReference type="AlphaFoldDB" id="A0A818RWE2"/>
<sequence>MKRTHDTIENGHNANARGNTVIEGVVIVVTPISDSQGDKRGKYWTALICDVNQNVIRITKYLSSKTKCSLHEKMLQYHNNKDGLKLNKLKLNGDDSYIATYETIATSKLLSFTPSCMELASIENIQSMSDGQYVSFMCKIIDIGPDDPIIFNNGGKRVQKLKRLSIVADTTGSINMNIWENQFNSIKQNLSYTIKLAKVKVFNDDITVTTTTYT</sequence>
<feature type="non-terminal residue" evidence="1">
    <location>
        <position position="1"/>
    </location>
</feature>
<evidence type="ECO:0000313" key="3">
    <source>
        <dbReference type="Proteomes" id="UP000663865"/>
    </source>
</evidence>
<name>A0A818RWE2_9BILA</name>
<protein>
    <submittedName>
        <fullName evidence="1">Uncharacterized protein</fullName>
    </submittedName>
</protein>
<proteinExistence type="predicted"/>
<dbReference type="Proteomes" id="UP000663865">
    <property type="component" value="Unassembled WGS sequence"/>
</dbReference>
<evidence type="ECO:0000313" key="2">
    <source>
        <dbReference type="EMBL" id="CAF4905641.1"/>
    </source>
</evidence>